<gene>
    <name evidence="1" type="ORF">GJR95_19520</name>
</gene>
<evidence type="ECO:0000313" key="1">
    <source>
        <dbReference type="EMBL" id="QHV97061.1"/>
    </source>
</evidence>
<evidence type="ECO:0000313" key="2">
    <source>
        <dbReference type="Proteomes" id="UP000464577"/>
    </source>
</evidence>
<reference evidence="1 2" key="1">
    <citation type="submission" date="2019-11" db="EMBL/GenBank/DDBJ databases">
        <title>Spirosoma endbachense sp. nov., isolated from a natural salt meadow.</title>
        <authorList>
            <person name="Rojas J."/>
            <person name="Ambika Manirajan B."/>
            <person name="Ratering S."/>
            <person name="Suarez C."/>
            <person name="Geissler-Plaum R."/>
            <person name="Schnell S."/>
        </authorList>
    </citation>
    <scope>NUCLEOTIDE SEQUENCE [LARGE SCALE GENOMIC DNA]</scope>
    <source>
        <strain evidence="1 2">I-24</strain>
    </source>
</reference>
<protein>
    <submittedName>
        <fullName evidence="1">Uncharacterized protein</fullName>
    </submittedName>
</protein>
<proteinExistence type="predicted"/>
<dbReference type="EMBL" id="CP045997">
    <property type="protein sequence ID" value="QHV97061.1"/>
    <property type="molecule type" value="Genomic_DNA"/>
</dbReference>
<dbReference type="Proteomes" id="UP000464577">
    <property type="component" value="Chromosome"/>
</dbReference>
<accession>A0A6P1VV30</accession>
<organism evidence="1 2">
    <name type="scientific">Spirosoma endbachense</name>
    <dbReference type="NCBI Taxonomy" id="2666025"/>
    <lineage>
        <taxon>Bacteria</taxon>
        <taxon>Pseudomonadati</taxon>
        <taxon>Bacteroidota</taxon>
        <taxon>Cytophagia</taxon>
        <taxon>Cytophagales</taxon>
        <taxon>Cytophagaceae</taxon>
        <taxon>Spirosoma</taxon>
    </lineage>
</organism>
<keyword evidence="2" id="KW-1185">Reference proteome</keyword>
<dbReference type="AlphaFoldDB" id="A0A6P1VV30"/>
<dbReference type="RefSeq" id="WP_162387473.1">
    <property type="nucleotide sequence ID" value="NZ_CP045997.1"/>
</dbReference>
<sequence length="50" mass="5299">MPVEGPKAAVLAQVFGIAQDLINQFQAILAVGDLDAIGLKVVFDALQYAR</sequence>
<dbReference type="KEGG" id="senf:GJR95_19520"/>
<name>A0A6P1VV30_9BACT</name>